<evidence type="ECO:0000313" key="4">
    <source>
        <dbReference type="Proteomes" id="UP001056035"/>
    </source>
</evidence>
<dbReference type="RefSeq" id="WP_254570123.1">
    <property type="nucleotide sequence ID" value="NZ_CP098502.1"/>
</dbReference>
<evidence type="ECO:0000256" key="1">
    <source>
        <dbReference type="SAM" id="MobiDB-lite"/>
    </source>
</evidence>
<sequence>MRQRQARLPVTFFFDLASPFTYLAAERVERLISEVRWTPTVADGLPGGLRGTDALTAVRLKDEAEARAEALHLPLVWPDPMPSALPAAMRVAAYAVAEGRGPAFVLAATRLAFCGGFDLDDPDVLAEAASAASLSRSACRRAAVARSLDAPMAQAGRRLVTLGADRLPVLRVRRTLFCGETRVLEAATAARGTQGPRLGGPPSGTSGPTLAG</sequence>
<dbReference type="Gene3D" id="3.40.30.10">
    <property type="entry name" value="Glutaredoxin"/>
    <property type="match status" value="1"/>
</dbReference>
<proteinExistence type="predicted"/>
<feature type="domain" description="DSBA-like thioredoxin" evidence="2">
    <location>
        <begin position="10"/>
        <end position="143"/>
    </location>
</feature>
<keyword evidence="4" id="KW-1185">Reference proteome</keyword>
<dbReference type="Proteomes" id="UP001056035">
    <property type="component" value="Chromosome"/>
</dbReference>
<feature type="region of interest" description="Disordered" evidence="1">
    <location>
        <begin position="189"/>
        <end position="212"/>
    </location>
</feature>
<evidence type="ECO:0000313" key="3">
    <source>
        <dbReference type="EMBL" id="UTI63398.1"/>
    </source>
</evidence>
<protein>
    <submittedName>
        <fullName evidence="3">DsbA family protein</fullName>
    </submittedName>
</protein>
<dbReference type="EMBL" id="CP098502">
    <property type="protein sequence ID" value="UTI63398.1"/>
    <property type="molecule type" value="Genomic_DNA"/>
</dbReference>
<reference evidence="3 4" key="1">
    <citation type="submission" date="2022-06" db="EMBL/GenBank/DDBJ databases">
        <title>Paraconexibacter antarcticus.</title>
        <authorList>
            <person name="Kim C.S."/>
        </authorList>
    </citation>
    <scope>NUCLEOTIDE SEQUENCE [LARGE SCALE GENOMIC DNA]</scope>
    <source>
        <strain evidence="3 4">02-257</strain>
    </source>
</reference>
<name>A0ABY5DMZ2_9ACTN</name>
<gene>
    <name evidence="3" type="ORF">NBH00_18865</name>
</gene>
<organism evidence="3 4">
    <name type="scientific">Paraconexibacter antarcticus</name>
    <dbReference type="NCBI Taxonomy" id="2949664"/>
    <lineage>
        <taxon>Bacteria</taxon>
        <taxon>Bacillati</taxon>
        <taxon>Actinomycetota</taxon>
        <taxon>Thermoleophilia</taxon>
        <taxon>Solirubrobacterales</taxon>
        <taxon>Paraconexibacteraceae</taxon>
        <taxon>Paraconexibacter</taxon>
    </lineage>
</organism>
<dbReference type="InterPro" id="IPR001853">
    <property type="entry name" value="DSBA-like_thioredoxin_dom"/>
</dbReference>
<dbReference type="SUPFAM" id="SSF52833">
    <property type="entry name" value="Thioredoxin-like"/>
    <property type="match status" value="1"/>
</dbReference>
<accession>A0ABY5DMZ2</accession>
<dbReference type="InterPro" id="IPR036249">
    <property type="entry name" value="Thioredoxin-like_sf"/>
</dbReference>
<evidence type="ECO:0000259" key="2">
    <source>
        <dbReference type="Pfam" id="PF01323"/>
    </source>
</evidence>
<dbReference type="Pfam" id="PF01323">
    <property type="entry name" value="DSBA"/>
    <property type="match status" value="1"/>
</dbReference>
<feature type="compositionally biased region" description="Low complexity" evidence="1">
    <location>
        <begin position="203"/>
        <end position="212"/>
    </location>
</feature>